<reference evidence="2 3" key="1">
    <citation type="submission" date="2016-10" db="EMBL/GenBank/DDBJ databases">
        <authorList>
            <person name="Varghese N."/>
            <person name="Submissions S."/>
        </authorList>
    </citation>
    <scope>NUCLEOTIDE SEQUENCE [LARGE SCALE GENOMIC DNA]</scope>
    <source>
        <strain evidence="2 3">WC1T17</strain>
    </source>
</reference>
<evidence type="ECO:0000313" key="3">
    <source>
        <dbReference type="Proteomes" id="UP000182089"/>
    </source>
</evidence>
<dbReference type="EMBL" id="FOCC01000010">
    <property type="protein sequence ID" value="SEM83563.1"/>
    <property type="molecule type" value="Genomic_DNA"/>
</dbReference>
<keyword evidence="1" id="KW-1133">Transmembrane helix</keyword>
<name>A0ABY1ACP3_9LACO</name>
<keyword evidence="1" id="KW-0472">Membrane</keyword>
<dbReference type="Proteomes" id="UP000182089">
    <property type="component" value="Unassembled WGS sequence"/>
</dbReference>
<feature type="transmembrane region" description="Helical" evidence="1">
    <location>
        <begin position="252"/>
        <end position="271"/>
    </location>
</feature>
<comment type="caution">
    <text evidence="2">The sequence shown here is derived from an EMBL/GenBank/DDBJ whole genome shotgun (WGS) entry which is preliminary data.</text>
</comment>
<proteinExistence type="predicted"/>
<accession>A0ABY1ACP3</accession>
<organism evidence="2 3">
    <name type="scientific">Ligilactobacillus ruminis</name>
    <dbReference type="NCBI Taxonomy" id="1623"/>
    <lineage>
        <taxon>Bacteria</taxon>
        <taxon>Bacillati</taxon>
        <taxon>Bacillota</taxon>
        <taxon>Bacilli</taxon>
        <taxon>Lactobacillales</taxon>
        <taxon>Lactobacillaceae</taxon>
        <taxon>Ligilactobacillus</taxon>
    </lineage>
</organism>
<keyword evidence="1" id="KW-0812">Transmembrane</keyword>
<sequence length="291" mass="32993">MEKKRKRLLFYSLLEIAIILALMGSLVALSLDTTVLNQQYLVKKSQTGTFVIEYRNIYNDVLNYCAQSNGFSSQQIRHLTLTESQTKLLLKQTTQNFCAGRKQLANADTFTAMVEHNLESALKKGSLKATPQQLYNFHHIFAQDAALYFGIKFRRSGMMRVQQRYLIGRVVCRILMVGALVVIGLILLIFYYSNERNIAKTFKLLELALPAAGLAVVLLALVATMTNSSFAYQNSVYSFNSLYFKYLVEAQNMLWMLGGGLIILGSFIAFFRLSLFQDLMEAAQYNSNGHY</sequence>
<feature type="transmembrane region" description="Helical" evidence="1">
    <location>
        <begin position="204"/>
        <end position="232"/>
    </location>
</feature>
<protein>
    <submittedName>
        <fullName evidence="2">Uncharacterized protein</fullName>
    </submittedName>
</protein>
<feature type="transmembrane region" description="Helical" evidence="1">
    <location>
        <begin position="166"/>
        <end position="192"/>
    </location>
</feature>
<evidence type="ECO:0000313" key="2">
    <source>
        <dbReference type="EMBL" id="SEM83563.1"/>
    </source>
</evidence>
<feature type="transmembrane region" description="Helical" evidence="1">
    <location>
        <begin position="9"/>
        <end position="31"/>
    </location>
</feature>
<gene>
    <name evidence="2" type="ORF">SAMN05216431_11023</name>
</gene>
<evidence type="ECO:0000256" key="1">
    <source>
        <dbReference type="SAM" id="Phobius"/>
    </source>
</evidence>